<dbReference type="InterPro" id="IPR027417">
    <property type="entry name" value="P-loop_NTPase"/>
</dbReference>
<comment type="caution">
    <text evidence="14">The sequence shown here is derived from an EMBL/GenBank/DDBJ whole genome shotgun (WGS) entry which is preliminary data.</text>
</comment>
<dbReference type="GO" id="GO:0001733">
    <property type="term" value="F:galactosylceramide sulfotransferase activity"/>
    <property type="evidence" value="ECO:0007669"/>
    <property type="project" value="InterPro"/>
</dbReference>
<keyword evidence="11" id="KW-0175">Coiled coil</keyword>
<dbReference type="Pfam" id="PF00657">
    <property type="entry name" value="Lipase_GDSL"/>
    <property type="match status" value="1"/>
</dbReference>
<accession>A0A813W335</accession>
<dbReference type="InterPro" id="IPR008139">
    <property type="entry name" value="SaposinB_dom"/>
</dbReference>
<dbReference type="InterPro" id="IPR001087">
    <property type="entry name" value="GDSL"/>
</dbReference>
<dbReference type="Proteomes" id="UP000663879">
    <property type="component" value="Unassembled WGS sequence"/>
</dbReference>
<evidence type="ECO:0000256" key="8">
    <source>
        <dbReference type="ARBA" id="ARBA00023136"/>
    </source>
</evidence>
<keyword evidence="3" id="KW-0808">Transferase</keyword>
<sequence length="891" mass="101854">MKNLLIISSLLLLCNIALTKSEKIDLTSVNGGTNCAFCTIIVNLVEELALVYNDTVENSLNNLCNFLPEGLFRFTCNQAVETFGPIIIDGIYSKENGDVICHALNFCHTDKGQPECNLLPKKKNSIEERVKIFKRNLMLKNKPITVVPKSGVCDIPFLKELCDYINKIFNNHVPGIDVDNDGHSTIPTFRGSSWKGKDCNDLSKNVRPGVKPSNGDKVTDSNCNGIFGKAPDSNKTYEDLFCKNSKPIGIAVLGDSISAHFSIPEQWLDAHQINGAVFEHLAFIIENELDWPQLSTQTGYMNSSWPVVLSQTKSIYLKLIERNRCNFRDYQNVGVNGARTGSMKDIVKSLSRNQKEDQPLLVTLSLVGNDVCNGHPDTLDHMTKPKEFHSNLVYILDYLDTVLPNGSHVMLTGLANGSILYDVLSQRAHPIGRVKNDVTYSDVYTYLSCLQISPCNGWMTTNDTLRKMTTDYAVMLSDIVKDIALNYNYKHFDMLYTDVPIRQMMDIWESMGGERWQLIESVDGFHINQNGNILLADLYWDILSKSNPDWIGPENQFNNDIIKLFGNQGDSSRLKKFKSIDDLNIYFVKTHKTASSALQNVLIRLADTRNMRVINKLGREVEIVQEKNLNNKIFFIHGRHNRRVAESAFPRNNSLYMTILRNPADQLVSSINYFMRLQDDREEIIRNIQNEKKIQSLGKKDRIYCLLRNSASYDLGLVDCAESYQGSEQNLIERFKQDVDFVILTEFFNEGLILLKSLLNLSYRDIVCLSVNQGTKKKETKDRQWAESIIKKVSNADVILYNYYLKKYQTIAILLKDEVNELKKQIQFYENKCTDGREQKYAYKDVPFVGYTLKKNLTDDLNNYCWKLTIPELDFLDYINEKSKKIWGFNS</sequence>
<dbReference type="InterPro" id="IPR036514">
    <property type="entry name" value="SGNH_hydro_sf"/>
</dbReference>
<dbReference type="Pfam" id="PF20825">
    <property type="entry name" value="Saposin"/>
    <property type="match status" value="1"/>
</dbReference>
<dbReference type="InterPro" id="IPR048593">
    <property type="entry name" value="AOAH_Saposin_N"/>
</dbReference>
<evidence type="ECO:0000313" key="14">
    <source>
        <dbReference type="EMBL" id="CAF0849277.1"/>
    </source>
</evidence>
<evidence type="ECO:0000256" key="10">
    <source>
        <dbReference type="ARBA" id="ARBA00023180"/>
    </source>
</evidence>
<evidence type="ECO:0000256" key="9">
    <source>
        <dbReference type="ARBA" id="ARBA00023157"/>
    </source>
</evidence>
<feature type="signal peptide" evidence="12">
    <location>
        <begin position="1"/>
        <end position="21"/>
    </location>
</feature>
<dbReference type="GO" id="GO:0009247">
    <property type="term" value="P:glycolipid biosynthetic process"/>
    <property type="evidence" value="ECO:0007669"/>
    <property type="project" value="InterPro"/>
</dbReference>
<evidence type="ECO:0000256" key="2">
    <source>
        <dbReference type="ARBA" id="ARBA00008124"/>
    </source>
</evidence>
<dbReference type="PROSITE" id="PS50015">
    <property type="entry name" value="SAP_B"/>
    <property type="match status" value="1"/>
</dbReference>
<evidence type="ECO:0000256" key="3">
    <source>
        <dbReference type="ARBA" id="ARBA00022679"/>
    </source>
</evidence>
<dbReference type="SUPFAM" id="SSF47862">
    <property type="entry name" value="Saposin"/>
    <property type="match status" value="1"/>
</dbReference>
<evidence type="ECO:0000256" key="12">
    <source>
        <dbReference type="SAM" id="SignalP"/>
    </source>
</evidence>
<dbReference type="PANTHER" id="PTHR15010">
    <property type="entry name" value="ACYLOXYACYL HYDROLASE"/>
    <property type="match status" value="1"/>
</dbReference>
<dbReference type="Gene3D" id="3.40.50.300">
    <property type="entry name" value="P-loop containing nucleotide triphosphate hydrolases"/>
    <property type="match status" value="1"/>
</dbReference>
<keyword evidence="9" id="KW-1015">Disulfide bond</keyword>
<dbReference type="EMBL" id="CAJNOC010001259">
    <property type="protein sequence ID" value="CAF0849277.1"/>
    <property type="molecule type" value="Genomic_DNA"/>
</dbReference>
<feature type="coiled-coil region" evidence="11">
    <location>
        <begin position="805"/>
        <end position="839"/>
    </location>
</feature>
<organism evidence="14 15">
    <name type="scientific">Brachionus calyciflorus</name>
    <dbReference type="NCBI Taxonomy" id="104777"/>
    <lineage>
        <taxon>Eukaryota</taxon>
        <taxon>Metazoa</taxon>
        <taxon>Spiralia</taxon>
        <taxon>Gnathifera</taxon>
        <taxon>Rotifera</taxon>
        <taxon>Eurotatoria</taxon>
        <taxon>Monogononta</taxon>
        <taxon>Pseudotrocha</taxon>
        <taxon>Ploima</taxon>
        <taxon>Brachionidae</taxon>
        <taxon>Brachionus</taxon>
    </lineage>
</organism>
<protein>
    <recommendedName>
        <fullName evidence="13">Saposin B-type domain-containing protein</fullName>
    </recommendedName>
</protein>
<dbReference type="GO" id="GO:0000139">
    <property type="term" value="C:Golgi membrane"/>
    <property type="evidence" value="ECO:0007669"/>
    <property type="project" value="UniProtKB-SubCell"/>
</dbReference>
<dbReference type="PANTHER" id="PTHR15010:SF0">
    <property type="entry name" value="ACYLOXYACYL HYDROLASE"/>
    <property type="match status" value="1"/>
</dbReference>
<keyword evidence="10" id="KW-0325">Glycoprotein</keyword>
<dbReference type="OrthoDB" id="14839at2759"/>
<dbReference type="GO" id="GO:0050528">
    <property type="term" value="F:acyloxyacyl hydrolase activity"/>
    <property type="evidence" value="ECO:0007669"/>
    <property type="project" value="InterPro"/>
</dbReference>
<evidence type="ECO:0000256" key="4">
    <source>
        <dbReference type="ARBA" id="ARBA00022692"/>
    </source>
</evidence>
<reference evidence="14" key="1">
    <citation type="submission" date="2021-02" db="EMBL/GenBank/DDBJ databases">
        <authorList>
            <person name="Nowell W R."/>
        </authorList>
    </citation>
    <scope>NUCLEOTIDE SEQUENCE</scope>
    <source>
        <strain evidence="14">Ploen Becks lab</strain>
    </source>
</reference>
<comment type="subcellular location">
    <subcellularLocation>
        <location evidence="1">Golgi apparatus membrane</location>
        <topology evidence="1">Single-pass type II membrane protein</topology>
    </subcellularLocation>
</comment>
<name>A0A813W335_9BILA</name>
<dbReference type="AlphaFoldDB" id="A0A813W335"/>
<feature type="domain" description="Saposin B-type" evidence="13">
    <location>
        <begin position="31"/>
        <end position="111"/>
    </location>
</feature>
<dbReference type="GO" id="GO:0009104">
    <property type="term" value="P:lipopolysaccharide catabolic process"/>
    <property type="evidence" value="ECO:0007669"/>
    <property type="project" value="TreeGrafter"/>
</dbReference>
<keyword evidence="4" id="KW-0812">Transmembrane</keyword>
<dbReference type="InterPro" id="IPR039676">
    <property type="entry name" value="AOAH"/>
</dbReference>
<comment type="similarity">
    <text evidence="2">Belongs to the galactose-3-O-sulfotransferase family.</text>
</comment>
<feature type="chain" id="PRO_5032518458" description="Saposin B-type domain-containing protein" evidence="12">
    <location>
        <begin position="22"/>
        <end position="891"/>
    </location>
</feature>
<dbReference type="SUPFAM" id="SSF52266">
    <property type="entry name" value="SGNH hydrolase"/>
    <property type="match status" value="1"/>
</dbReference>
<dbReference type="SMART" id="SM00741">
    <property type="entry name" value="SapB"/>
    <property type="match status" value="1"/>
</dbReference>
<dbReference type="InterPro" id="IPR009729">
    <property type="entry name" value="Gal-3-0_sulfotransfrase"/>
</dbReference>
<dbReference type="Gene3D" id="3.40.50.1110">
    <property type="entry name" value="SGNH hydrolase"/>
    <property type="match status" value="1"/>
</dbReference>
<dbReference type="InterPro" id="IPR011001">
    <property type="entry name" value="Saposin-like"/>
</dbReference>
<evidence type="ECO:0000259" key="13">
    <source>
        <dbReference type="PROSITE" id="PS50015"/>
    </source>
</evidence>
<keyword evidence="8" id="KW-0472">Membrane</keyword>
<evidence type="ECO:0000313" key="15">
    <source>
        <dbReference type="Proteomes" id="UP000663879"/>
    </source>
</evidence>
<dbReference type="Pfam" id="PF06990">
    <property type="entry name" value="Gal-3-0_sulfotr"/>
    <property type="match status" value="1"/>
</dbReference>
<keyword evidence="6" id="KW-1133">Transmembrane helix</keyword>
<evidence type="ECO:0000256" key="7">
    <source>
        <dbReference type="ARBA" id="ARBA00023034"/>
    </source>
</evidence>
<proteinExistence type="inferred from homology"/>
<dbReference type="GO" id="GO:0005509">
    <property type="term" value="F:calcium ion binding"/>
    <property type="evidence" value="ECO:0007669"/>
    <property type="project" value="TreeGrafter"/>
</dbReference>
<evidence type="ECO:0000256" key="5">
    <source>
        <dbReference type="ARBA" id="ARBA00022968"/>
    </source>
</evidence>
<evidence type="ECO:0000256" key="6">
    <source>
        <dbReference type="ARBA" id="ARBA00022989"/>
    </source>
</evidence>
<evidence type="ECO:0000256" key="1">
    <source>
        <dbReference type="ARBA" id="ARBA00004323"/>
    </source>
</evidence>
<keyword evidence="7" id="KW-0333">Golgi apparatus</keyword>
<keyword evidence="15" id="KW-1185">Reference proteome</keyword>
<evidence type="ECO:0000256" key="11">
    <source>
        <dbReference type="SAM" id="Coils"/>
    </source>
</evidence>
<dbReference type="Gene3D" id="1.10.225.10">
    <property type="entry name" value="Saposin-like"/>
    <property type="match status" value="1"/>
</dbReference>
<keyword evidence="5" id="KW-0735">Signal-anchor</keyword>
<keyword evidence="12" id="KW-0732">Signal</keyword>
<gene>
    <name evidence="14" type="ORF">OXX778_LOCUS8861</name>
</gene>